<proteinExistence type="predicted"/>
<accession>A0A9W4WZ16</accession>
<organism evidence="2 3">
    <name type="scientific">Funneliformis geosporum</name>
    <dbReference type="NCBI Taxonomy" id="1117311"/>
    <lineage>
        <taxon>Eukaryota</taxon>
        <taxon>Fungi</taxon>
        <taxon>Fungi incertae sedis</taxon>
        <taxon>Mucoromycota</taxon>
        <taxon>Glomeromycotina</taxon>
        <taxon>Glomeromycetes</taxon>
        <taxon>Glomerales</taxon>
        <taxon>Glomeraceae</taxon>
        <taxon>Funneliformis</taxon>
    </lineage>
</organism>
<comment type="caution">
    <text evidence="2">The sequence shown here is derived from an EMBL/GenBank/DDBJ whole genome shotgun (WGS) entry which is preliminary data.</text>
</comment>
<feature type="compositionally biased region" description="Basic and acidic residues" evidence="1">
    <location>
        <begin position="49"/>
        <end position="64"/>
    </location>
</feature>
<name>A0A9W4WZ16_9GLOM</name>
<dbReference type="Proteomes" id="UP001153678">
    <property type="component" value="Unassembled WGS sequence"/>
</dbReference>
<feature type="non-terminal residue" evidence="2">
    <location>
        <position position="1"/>
    </location>
</feature>
<evidence type="ECO:0000313" key="3">
    <source>
        <dbReference type="Proteomes" id="UP001153678"/>
    </source>
</evidence>
<dbReference type="EMBL" id="CAMKVN010006084">
    <property type="protein sequence ID" value="CAI2189851.1"/>
    <property type="molecule type" value="Genomic_DNA"/>
</dbReference>
<dbReference type="AlphaFoldDB" id="A0A9W4WZ16"/>
<keyword evidence="3" id="KW-1185">Reference proteome</keyword>
<feature type="region of interest" description="Disordered" evidence="1">
    <location>
        <begin position="79"/>
        <end position="109"/>
    </location>
</feature>
<reference evidence="2" key="1">
    <citation type="submission" date="2022-08" db="EMBL/GenBank/DDBJ databases">
        <authorList>
            <person name="Kallberg Y."/>
            <person name="Tangrot J."/>
            <person name="Rosling A."/>
        </authorList>
    </citation>
    <scope>NUCLEOTIDE SEQUENCE</scope>
    <source>
        <strain evidence="2">Wild A</strain>
    </source>
</reference>
<dbReference type="OrthoDB" id="2443197at2759"/>
<protein>
    <submittedName>
        <fullName evidence="2">9722_t:CDS:1</fullName>
    </submittedName>
</protein>
<evidence type="ECO:0000313" key="2">
    <source>
        <dbReference type="EMBL" id="CAI2189851.1"/>
    </source>
</evidence>
<evidence type="ECO:0000256" key="1">
    <source>
        <dbReference type="SAM" id="MobiDB-lite"/>
    </source>
</evidence>
<feature type="compositionally biased region" description="Basic and acidic residues" evidence="1">
    <location>
        <begin position="79"/>
        <end position="95"/>
    </location>
</feature>
<gene>
    <name evidence="2" type="ORF">FWILDA_LOCUS14285</name>
</gene>
<feature type="region of interest" description="Disordered" evidence="1">
    <location>
        <begin position="29"/>
        <end position="64"/>
    </location>
</feature>
<sequence>GDQKVAKNWEKTKMSDVPSINIQNPTILESGSIYGGTINGGTDNMFISKKRDREKSDQREQTKMKQIRIEECFPHDVIPRSQHEQAHTPERHITPEDEEEKESSLYDTFPVHVRKRPEPKPFLKTKENLNQIAEEIGSFEKGFALHFVNHMVELIDDVNLFNDSMSEGTYIVNVLAPILGYFFNKKKRDWLVAYGETCLEACAIDINSNKKDDERRTSGKKIDTIISMREEDK</sequence>